<sequence length="1064" mass="109049">MAAGRGARVPLVFRRAAGEPLLLLGAFGSVLLATTALVALIAYASAVTEAGVRRAMRVAPLSATAATVTAPVSAGDLGRVDAAVRARLSQAYGGRPAEVSLSISSDSYALPGQERRERPDLTRFATYEGVEGRARLVAGAWPRDGGALEVALSPPAARAMRLEVGDGFTVVGRLSHEPVRARVSGLFELREPYDERWEGDELLRRGVERGNYTTYGPLVVTPDAFRQRFATDVSATWLAVPDLRNLSRDGVRPLAGSVAALGAGLRADCAACAVFTALPDTLNRLDEAALVGRSTMLVPVLQVLLLAAYALTLTARLLADRRRMEVALLRSRGAGGARLALLAGYEALLVALPAAVVAPLLAPWALRAVDAIPWLQASGVRLAPVPDASAFLVAAAVALGCAVLLTLPAMRGARRTYVEEQAARGRGDRRGAIQRAGGDVALLAVSALALWQLGRYGGPVTATASGGLGIDPLIVAGPALALLCGGMLGLRLVPVVSGTAERITSRRRGLAPALGAWQVSRRPLRYAGPVLLLTMAVAIGVVSLATSATWRRSQEDQARHQAGADLRVTAPVDAPGLGTLGRGALYAALPGVTAAVPVQRENVDVAGTRVTLLAADARRLDGLVLWRPDLASAPLGRLAGGLAAARPAYTGVPVPGSPGALSLKVRLSMTAKAAGDARLRLVVSDAFGAVQELDGGPLRPGAHDVRYDLAGAAGRSGRLAGPLAVRGLLLDLPDGAADASLVVDAMRTDGGQDVPLPAEWTAWTASGRSPATSAALTVHVPQEAGGPATGAPRPALLPGDSSVKALPVVVTADLAAQAGLRPGVTASVALAGVPTPVVPVAVVPALPGTSAGQPAVLADLPTLTALDLSRGRSPRPVSEWWLSTRGGDTSRAVAQLSHNPEWGRTAADRAALVRALRDDPLASGLQGALVLGFLAALVFAVLGFLINAAVSARERRAEFALLRAIGVAHRQLFGLLAVEQAFIAGLSLAGGTVLAVVVAVLAVPHLVLTGQAGAVAPAVVLDIPWAPTAALLAAVAAVLFCVVVGLARAARRQGLGRALRMGED</sequence>
<dbReference type="PANTHER" id="PTHR30572:SF4">
    <property type="entry name" value="ABC TRANSPORTER PERMEASE YTRF"/>
    <property type="match status" value="1"/>
</dbReference>
<gene>
    <name evidence="9" type="ORF">Mco01_25170</name>
</gene>
<evidence type="ECO:0000313" key="10">
    <source>
        <dbReference type="Proteomes" id="UP000603904"/>
    </source>
</evidence>
<dbReference type="PANTHER" id="PTHR30572">
    <property type="entry name" value="MEMBRANE COMPONENT OF TRANSPORTER-RELATED"/>
    <property type="match status" value="1"/>
</dbReference>
<evidence type="ECO:0000313" key="9">
    <source>
        <dbReference type="EMBL" id="GIH39517.1"/>
    </source>
</evidence>
<feature type="transmembrane region" description="Helical" evidence="7">
    <location>
        <begin position="339"/>
        <end position="366"/>
    </location>
</feature>
<comment type="caution">
    <text evidence="9">The sequence shown here is derived from an EMBL/GenBank/DDBJ whole genome shotgun (WGS) entry which is preliminary data.</text>
</comment>
<evidence type="ECO:0000259" key="8">
    <source>
        <dbReference type="Pfam" id="PF02687"/>
    </source>
</evidence>
<dbReference type="RefSeq" id="WP_204057046.1">
    <property type="nucleotide sequence ID" value="NZ_BAAAGP010000004.1"/>
</dbReference>
<keyword evidence="4 7" id="KW-1133">Transmembrane helix</keyword>
<dbReference type="InterPro" id="IPR050250">
    <property type="entry name" value="Macrolide_Exporter_MacB"/>
</dbReference>
<feature type="transmembrane region" description="Helical" evidence="7">
    <location>
        <begin position="436"/>
        <end position="453"/>
    </location>
</feature>
<feature type="transmembrane region" description="Helical" evidence="7">
    <location>
        <begin position="296"/>
        <end position="318"/>
    </location>
</feature>
<evidence type="ECO:0000256" key="3">
    <source>
        <dbReference type="ARBA" id="ARBA00022692"/>
    </source>
</evidence>
<feature type="domain" description="ABC3 transporter permease C-terminal" evidence="8">
    <location>
        <begin position="301"/>
        <end position="416"/>
    </location>
</feature>
<feature type="transmembrane region" description="Helical" evidence="7">
    <location>
        <begin position="972"/>
        <end position="1003"/>
    </location>
</feature>
<comment type="subcellular location">
    <subcellularLocation>
        <location evidence="1">Cell membrane</location>
        <topology evidence="1">Multi-pass membrane protein</topology>
    </subcellularLocation>
</comment>
<name>A0ABQ4FXI2_9ACTN</name>
<dbReference type="Pfam" id="PF02687">
    <property type="entry name" value="FtsX"/>
    <property type="match status" value="2"/>
</dbReference>
<protein>
    <recommendedName>
        <fullName evidence="8">ABC3 transporter permease C-terminal domain-containing protein</fullName>
    </recommendedName>
</protein>
<evidence type="ECO:0000256" key="7">
    <source>
        <dbReference type="SAM" id="Phobius"/>
    </source>
</evidence>
<feature type="transmembrane region" description="Helical" evidence="7">
    <location>
        <begin position="530"/>
        <end position="550"/>
    </location>
</feature>
<feature type="domain" description="ABC3 transporter permease C-terminal" evidence="8">
    <location>
        <begin position="933"/>
        <end position="1051"/>
    </location>
</feature>
<accession>A0ABQ4FXI2</accession>
<keyword evidence="3 7" id="KW-0812">Transmembrane</keyword>
<proteinExistence type="inferred from homology"/>
<feature type="transmembrane region" description="Helical" evidence="7">
    <location>
        <begin position="928"/>
        <end position="951"/>
    </location>
</feature>
<feature type="transmembrane region" description="Helical" evidence="7">
    <location>
        <begin position="473"/>
        <end position="493"/>
    </location>
</feature>
<dbReference type="Proteomes" id="UP000603904">
    <property type="component" value="Unassembled WGS sequence"/>
</dbReference>
<keyword evidence="5 7" id="KW-0472">Membrane</keyword>
<keyword evidence="2" id="KW-1003">Cell membrane</keyword>
<feature type="transmembrane region" description="Helical" evidence="7">
    <location>
        <begin position="1023"/>
        <end position="1047"/>
    </location>
</feature>
<dbReference type="InterPro" id="IPR003838">
    <property type="entry name" value="ABC3_permease_C"/>
</dbReference>
<comment type="similarity">
    <text evidence="6">Belongs to the ABC-4 integral membrane protein family.</text>
</comment>
<evidence type="ECO:0000256" key="1">
    <source>
        <dbReference type="ARBA" id="ARBA00004651"/>
    </source>
</evidence>
<evidence type="ECO:0000256" key="6">
    <source>
        <dbReference type="ARBA" id="ARBA00038076"/>
    </source>
</evidence>
<organism evidence="9 10">
    <name type="scientific">Microbispora corallina</name>
    <dbReference type="NCBI Taxonomy" id="83302"/>
    <lineage>
        <taxon>Bacteria</taxon>
        <taxon>Bacillati</taxon>
        <taxon>Actinomycetota</taxon>
        <taxon>Actinomycetes</taxon>
        <taxon>Streptosporangiales</taxon>
        <taxon>Streptosporangiaceae</taxon>
        <taxon>Microbispora</taxon>
    </lineage>
</organism>
<keyword evidence="10" id="KW-1185">Reference proteome</keyword>
<feature type="transmembrane region" description="Helical" evidence="7">
    <location>
        <begin position="388"/>
        <end position="407"/>
    </location>
</feature>
<evidence type="ECO:0000256" key="4">
    <source>
        <dbReference type="ARBA" id="ARBA00022989"/>
    </source>
</evidence>
<feature type="transmembrane region" description="Helical" evidence="7">
    <location>
        <begin position="21"/>
        <end position="44"/>
    </location>
</feature>
<reference evidence="9 10" key="1">
    <citation type="submission" date="2021-01" db="EMBL/GenBank/DDBJ databases">
        <title>Whole genome shotgun sequence of Microbispora corallina NBRC 16416.</title>
        <authorList>
            <person name="Komaki H."/>
            <person name="Tamura T."/>
        </authorList>
    </citation>
    <scope>NUCLEOTIDE SEQUENCE [LARGE SCALE GENOMIC DNA]</scope>
    <source>
        <strain evidence="9 10">NBRC 16416</strain>
    </source>
</reference>
<dbReference type="EMBL" id="BOOC01000009">
    <property type="protein sequence ID" value="GIH39517.1"/>
    <property type="molecule type" value="Genomic_DNA"/>
</dbReference>
<evidence type="ECO:0000256" key="2">
    <source>
        <dbReference type="ARBA" id="ARBA00022475"/>
    </source>
</evidence>
<evidence type="ECO:0000256" key="5">
    <source>
        <dbReference type="ARBA" id="ARBA00023136"/>
    </source>
</evidence>